<evidence type="ECO:0000256" key="1">
    <source>
        <dbReference type="SAM" id="MobiDB-lite"/>
    </source>
</evidence>
<proteinExistence type="predicted"/>
<protein>
    <recommendedName>
        <fullName evidence="2">DUF6651 domain-containing protein</fullName>
    </recommendedName>
</protein>
<feature type="compositionally biased region" description="Basic and acidic residues" evidence="1">
    <location>
        <begin position="265"/>
        <end position="281"/>
    </location>
</feature>
<reference evidence="3 4" key="1">
    <citation type="submission" date="2014-02" db="EMBL/GenBank/DDBJ databases">
        <title>Comparative genomics and transcriptomics to identify genetic mechanisms underlying the emergence of carbapenem resistant Acinetobacter baumannii (CRAb).</title>
        <authorList>
            <person name="Harris A.D."/>
            <person name="Johnson K.J."/>
            <person name="George J."/>
            <person name="Shefchek K."/>
            <person name="Daugherty S.C."/>
            <person name="Parankush S."/>
            <person name="Sadzewicz L."/>
            <person name="Tallon L."/>
            <person name="Sengamalay N."/>
            <person name="Hazen T.H."/>
            <person name="Rasko D.A."/>
        </authorList>
    </citation>
    <scope>NUCLEOTIDE SEQUENCE [LARGE SCALE GENOMIC DNA]</scope>
    <source>
        <strain evidence="3 4">1295743</strain>
    </source>
</reference>
<feature type="region of interest" description="Disordered" evidence="1">
    <location>
        <begin position="119"/>
        <end position="148"/>
    </location>
</feature>
<dbReference type="Pfam" id="PF20356">
    <property type="entry name" value="DUF6651"/>
    <property type="match status" value="1"/>
</dbReference>
<dbReference type="AlphaFoldDB" id="A0A009HRS8"/>
<feature type="compositionally biased region" description="Basic and acidic residues" evidence="1">
    <location>
        <begin position="45"/>
        <end position="64"/>
    </location>
</feature>
<dbReference type="PATRIC" id="fig|1310613.3.peg.1923"/>
<gene>
    <name evidence="3" type="ORF">J512_2002</name>
</gene>
<evidence type="ECO:0000313" key="4">
    <source>
        <dbReference type="Proteomes" id="UP000020595"/>
    </source>
</evidence>
<feature type="region of interest" description="Disordered" evidence="1">
    <location>
        <begin position="246"/>
        <end position="292"/>
    </location>
</feature>
<evidence type="ECO:0000259" key="2">
    <source>
        <dbReference type="Pfam" id="PF20356"/>
    </source>
</evidence>
<dbReference type="InterPro" id="IPR046593">
    <property type="entry name" value="DUF6651"/>
</dbReference>
<organism evidence="3 4">
    <name type="scientific">Acinetobacter baumannii (strain 1295743)</name>
    <dbReference type="NCBI Taxonomy" id="1310613"/>
    <lineage>
        <taxon>Bacteria</taxon>
        <taxon>Pseudomonadati</taxon>
        <taxon>Pseudomonadota</taxon>
        <taxon>Gammaproteobacteria</taxon>
        <taxon>Moraxellales</taxon>
        <taxon>Moraxellaceae</taxon>
        <taxon>Acinetobacter</taxon>
        <taxon>Acinetobacter calcoaceticus/baumannii complex</taxon>
    </lineage>
</organism>
<feature type="domain" description="DUF6651" evidence="2">
    <location>
        <begin position="165"/>
        <end position="271"/>
    </location>
</feature>
<feature type="region of interest" description="Disordered" evidence="1">
    <location>
        <begin position="13"/>
        <end position="76"/>
    </location>
</feature>
<comment type="caution">
    <text evidence="3">The sequence shown here is derived from an EMBL/GenBank/DDBJ whole genome shotgun (WGS) entry which is preliminary data.</text>
</comment>
<dbReference type="Proteomes" id="UP000020595">
    <property type="component" value="Unassembled WGS sequence"/>
</dbReference>
<dbReference type="RefSeq" id="WP_001131896.1">
    <property type="nucleotide sequence ID" value="NZ_JEWH01000022.1"/>
</dbReference>
<dbReference type="EMBL" id="JEWH01000022">
    <property type="protein sequence ID" value="EXB05680.1"/>
    <property type="molecule type" value="Genomic_DNA"/>
</dbReference>
<feature type="compositionally biased region" description="Basic and acidic residues" evidence="1">
    <location>
        <begin position="119"/>
        <end position="137"/>
    </location>
</feature>
<name>A0A009HRS8_ACIB9</name>
<sequence length="292" mass="32560">MPLWMQLLINGGVLRNPADGEGNDLGGGGEGGGNNDDVTDDDDQGKEADSEKDKDDADEQKDKQPNGGKNKLTDKEAELIKEVMKRKDREKKLLQEFDEFKRQFADIDPELARKAIAAQKEKETRELEEKGEYERVKQSMAQQHQAEVNRLQQQIKDLQQQLGSKDSQINELTIGSNFSRSAYIAEELTLTPNKARALYGAHFEIENGEVIGYDKPRGAANRTALVDSYGNPLSFDKAMQKIIEADPERDTLIRSKVNPGAGSKTKQENKGLQKEQPKTSLEKIMAGLRGES</sequence>
<feature type="compositionally biased region" description="Gly residues" evidence="1">
    <location>
        <begin position="23"/>
        <end position="34"/>
    </location>
</feature>
<accession>A0A009HRS8</accession>
<evidence type="ECO:0000313" key="3">
    <source>
        <dbReference type="EMBL" id="EXB05680.1"/>
    </source>
</evidence>